<dbReference type="AlphaFoldDB" id="A0A7U7ENA8"/>
<dbReference type="RefSeq" id="WP_187671365.1">
    <property type="nucleotide sequence ID" value="NZ_CAJFCI010000045.1"/>
</dbReference>
<dbReference type="InterPro" id="IPR006016">
    <property type="entry name" value="UspA"/>
</dbReference>
<evidence type="ECO:0000313" key="4">
    <source>
        <dbReference type="Proteomes" id="UP000583387"/>
    </source>
</evidence>
<sequence>MRNVLLPFDGSEPARRAIHYLLDLKDEYPDIQVHVINVQSPAKVYGDYVPADMLERMRDGAMAHAREVIGEATALLEGSGIRFDTHAVFGEVVHEVVQAVKAFGCDTVVMGTRGMSNLGNLLMGSVATRVVHEVPVPVLLVK</sequence>
<evidence type="ECO:0000259" key="2">
    <source>
        <dbReference type="Pfam" id="PF00582"/>
    </source>
</evidence>
<dbReference type="Gene3D" id="3.40.50.620">
    <property type="entry name" value="HUPs"/>
    <property type="match status" value="1"/>
</dbReference>
<dbReference type="InterPro" id="IPR006015">
    <property type="entry name" value="Universal_stress_UspA"/>
</dbReference>
<accession>A0A7U7ENA8</accession>
<dbReference type="Pfam" id="PF00582">
    <property type="entry name" value="Usp"/>
    <property type="match status" value="1"/>
</dbReference>
<dbReference type="Proteomes" id="UP000583387">
    <property type="component" value="Unassembled WGS sequence"/>
</dbReference>
<comment type="similarity">
    <text evidence="1">Belongs to the universal stress protein A family.</text>
</comment>
<reference evidence="3 4" key="1">
    <citation type="submission" date="2020-08" db="EMBL/GenBank/DDBJ databases">
        <authorList>
            <person name="Criscuolo A."/>
        </authorList>
    </citation>
    <scope>NUCLEOTIDE SEQUENCE [LARGE SCALE GENOMIC DNA]</scope>
    <source>
        <strain evidence="3">CIP111764</strain>
    </source>
</reference>
<protein>
    <recommendedName>
        <fullName evidence="2">UspA domain-containing protein</fullName>
    </recommendedName>
</protein>
<name>A0A7U7ENA8_9GAMM</name>
<feature type="domain" description="UspA" evidence="2">
    <location>
        <begin position="1"/>
        <end position="142"/>
    </location>
</feature>
<evidence type="ECO:0000256" key="1">
    <source>
        <dbReference type="ARBA" id="ARBA00008791"/>
    </source>
</evidence>
<dbReference type="EMBL" id="CAJFCI010000045">
    <property type="protein sequence ID" value="CAD5108031.1"/>
    <property type="molecule type" value="Genomic_DNA"/>
</dbReference>
<evidence type="ECO:0000313" key="3">
    <source>
        <dbReference type="EMBL" id="CAD5108031.1"/>
    </source>
</evidence>
<dbReference type="PANTHER" id="PTHR46268">
    <property type="entry name" value="STRESS RESPONSE PROTEIN NHAX"/>
    <property type="match status" value="1"/>
</dbReference>
<dbReference type="PANTHER" id="PTHR46268:SF6">
    <property type="entry name" value="UNIVERSAL STRESS PROTEIN UP12"/>
    <property type="match status" value="1"/>
</dbReference>
<dbReference type="CDD" id="cd00293">
    <property type="entry name" value="USP-like"/>
    <property type="match status" value="1"/>
</dbReference>
<dbReference type="InterPro" id="IPR014729">
    <property type="entry name" value="Rossmann-like_a/b/a_fold"/>
</dbReference>
<comment type="caution">
    <text evidence="3">The sequence shown here is derived from an EMBL/GenBank/DDBJ whole genome shotgun (WGS) entry which is preliminary data.</text>
</comment>
<organism evidence="3 4">
    <name type="scientific">Zestomonas carbonaria</name>
    <dbReference type="NCBI Taxonomy" id="2762745"/>
    <lineage>
        <taxon>Bacteria</taxon>
        <taxon>Pseudomonadati</taxon>
        <taxon>Pseudomonadota</taxon>
        <taxon>Gammaproteobacteria</taxon>
        <taxon>Pseudomonadales</taxon>
        <taxon>Pseudomonadaceae</taxon>
        <taxon>Zestomonas</taxon>
    </lineage>
</organism>
<dbReference type="PRINTS" id="PR01438">
    <property type="entry name" value="UNVRSLSTRESS"/>
</dbReference>
<keyword evidence="4" id="KW-1185">Reference proteome</keyword>
<dbReference type="SUPFAM" id="SSF52402">
    <property type="entry name" value="Adenine nucleotide alpha hydrolases-like"/>
    <property type="match status" value="1"/>
</dbReference>
<proteinExistence type="inferred from homology"/>
<gene>
    <name evidence="3" type="ORF">PSEWESI4_02315</name>
</gene>